<feature type="transmembrane region" description="Helical" evidence="1">
    <location>
        <begin position="440"/>
        <end position="460"/>
    </location>
</feature>
<dbReference type="Pfam" id="PF02518">
    <property type="entry name" value="HATPase_c"/>
    <property type="match status" value="1"/>
</dbReference>
<dbReference type="Gene3D" id="3.30.565.10">
    <property type="entry name" value="Histidine kinase-like ATPase, C-terminal domain"/>
    <property type="match status" value="1"/>
</dbReference>
<accession>A0ABP8E344</accession>
<feature type="transmembrane region" description="Helical" evidence="1">
    <location>
        <begin position="418"/>
        <end position="434"/>
    </location>
</feature>
<evidence type="ECO:0000313" key="3">
    <source>
        <dbReference type="EMBL" id="GAA4266652.1"/>
    </source>
</evidence>
<dbReference type="InterPro" id="IPR003594">
    <property type="entry name" value="HATPase_dom"/>
</dbReference>
<dbReference type="SUPFAM" id="SSF55874">
    <property type="entry name" value="ATPase domain of HSP90 chaperone/DNA topoisomerase II/histidine kinase"/>
    <property type="match status" value="1"/>
</dbReference>
<feature type="transmembrane region" description="Helical" evidence="1">
    <location>
        <begin position="111"/>
        <end position="130"/>
    </location>
</feature>
<reference evidence="4" key="1">
    <citation type="journal article" date="2019" name="Int. J. Syst. Evol. Microbiol.">
        <title>The Global Catalogue of Microorganisms (GCM) 10K type strain sequencing project: providing services to taxonomists for standard genome sequencing and annotation.</title>
        <authorList>
            <consortium name="The Broad Institute Genomics Platform"/>
            <consortium name="The Broad Institute Genome Sequencing Center for Infectious Disease"/>
            <person name="Wu L."/>
            <person name="Ma J."/>
        </authorList>
    </citation>
    <scope>NUCLEOTIDE SEQUENCE [LARGE SCALE GENOMIC DNA]</scope>
    <source>
        <strain evidence="4">JCM 17442</strain>
    </source>
</reference>
<dbReference type="EMBL" id="BAABAU010000002">
    <property type="protein sequence ID" value="GAA4266652.1"/>
    <property type="molecule type" value="Genomic_DNA"/>
</dbReference>
<feature type="transmembrane region" description="Helical" evidence="1">
    <location>
        <begin position="25"/>
        <end position="43"/>
    </location>
</feature>
<keyword evidence="4" id="KW-1185">Reference proteome</keyword>
<comment type="caution">
    <text evidence="3">The sequence shown here is derived from an EMBL/GenBank/DDBJ whole genome shotgun (WGS) entry which is preliminary data.</text>
</comment>
<feature type="transmembrane region" description="Helical" evidence="1">
    <location>
        <begin position="162"/>
        <end position="182"/>
    </location>
</feature>
<name>A0ABP8E344_9MICO</name>
<keyword evidence="1" id="KW-0472">Membrane</keyword>
<gene>
    <name evidence="3" type="ORF">GCM10022256_22640</name>
</gene>
<dbReference type="InterPro" id="IPR036890">
    <property type="entry name" value="HATPase_C_sf"/>
</dbReference>
<dbReference type="RefSeq" id="WP_344796221.1">
    <property type="nucleotide sequence ID" value="NZ_BAABAU010000002.1"/>
</dbReference>
<organism evidence="3 4">
    <name type="scientific">Frondihabitans peucedani</name>
    <dbReference type="NCBI Taxonomy" id="598626"/>
    <lineage>
        <taxon>Bacteria</taxon>
        <taxon>Bacillati</taxon>
        <taxon>Actinomycetota</taxon>
        <taxon>Actinomycetes</taxon>
        <taxon>Micrococcales</taxon>
        <taxon>Microbacteriaceae</taxon>
        <taxon>Frondihabitans</taxon>
    </lineage>
</organism>
<keyword evidence="1" id="KW-0812">Transmembrane</keyword>
<feature type="transmembrane region" description="Helical" evidence="1">
    <location>
        <begin position="502"/>
        <end position="519"/>
    </location>
</feature>
<proteinExistence type="predicted"/>
<feature type="transmembrane region" description="Helical" evidence="1">
    <location>
        <begin position="472"/>
        <end position="490"/>
    </location>
</feature>
<feature type="transmembrane region" description="Helical" evidence="1">
    <location>
        <begin position="137"/>
        <end position="156"/>
    </location>
</feature>
<keyword evidence="1" id="KW-1133">Transmembrane helix</keyword>
<protein>
    <recommendedName>
        <fullName evidence="2">Histidine kinase/HSP90-like ATPase domain-containing protein</fullName>
    </recommendedName>
</protein>
<sequence length="752" mass="79982">MPFTLSTIPPHSDGEGSLCLGVERGVVIVISVVGFLLALLAVPDFSHDHLPTTSPWMLESVVFGMLQVAAPPLALTRKGAPAAVWLWVSVAANVALLAFEPFLLRTPLPDGATPWLLSMALVGFGCVAVSEKRPIRAAVICLGLTAALTTVYAGRIPASHSIIDGVGLALLSCSLVAGMKVLRARADRADRIEHDAQLLFETQNRQTALEKERTATDSLLHDSVLAAFLSAASGEAPDRATSMAASALRVISDTNDHPVMHAATIRWEDAVKKHLAEWELFRPHARIDLAPHLDVILPPATADALLAAALQALTNSVKHAGPVSHRSLIATSLPGGGVQILVSDDGKGFNASSISAERLGVRVSILESVHQAGGSADIRSIPGQGTTATLRWHPPTPSQTSGSKPKAVRIALIPQHQMLRILSAVVIMAILTAISETALFSRAIGPLIAAGIGLLLLPALFRGAKTGTMRRLTAWGIAAGGMVLCCTATIGLDPSAVNAGSLYWYTCGILAGAVIVWTTGHPGPPIVTLTFQIAQLTLWAGPTGAIRLGLAAEIVIVIAGLMMRRAIRRVSVAADISADTQRTLTLQQTQLDAFHLERRDRLHHTRATAAPMLHHIIKQRGLLDQVGRTECRVLEQALRDEIRGRHLLNPTMRDVISTHRRRGAYVQVLDDGGLDHYHPDTLNILIDNAAAQIKQLRSARIILRTGTSDTDTAITIVASTPDETAAALGLDADDDVDLWATIPHPHEVQLAA</sequence>
<evidence type="ECO:0000313" key="4">
    <source>
        <dbReference type="Proteomes" id="UP001501594"/>
    </source>
</evidence>
<evidence type="ECO:0000256" key="1">
    <source>
        <dbReference type="SAM" id="Phobius"/>
    </source>
</evidence>
<dbReference type="Proteomes" id="UP001501594">
    <property type="component" value="Unassembled WGS sequence"/>
</dbReference>
<feature type="transmembrane region" description="Helical" evidence="1">
    <location>
        <begin position="82"/>
        <end position="99"/>
    </location>
</feature>
<feature type="domain" description="Histidine kinase/HSP90-like ATPase" evidence="2">
    <location>
        <begin position="303"/>
        <end position="393"/>
    </location>
</feature>
<evidence type="ECO:0000259" key="2">
    <source>
        <dbReference type="Pfam" id="PF02518"/>
    </source>
</evidence>